<feature type="modified residue" description="4-aspartylphosphate" evidence="1">
    <location>
        <position position="39"/>
    </location>
</feature>
<dbReference type="Pfam" id="PF00072">
    <property type="entry name" value="Response_reg"/>
    <property type="match status" value="1"/>
</dbReference>
<dbReference type="Proteomes" id="UP000012488">
    <property type="component" value="Chromosome"/>
</dbReference>
<gene>
    <name evidence="3" type="ORF">MMSR116_31420</name>
</gene>
<dbReference type="InterPro" id="IPR011006">
    <property type="entry name" value="CheY-like_superfamily"/>
</dbReference>
<dbReference type="GO" id="GO:0000160">
    <property type="term" value="P:phosphorelay signal transduction system"/>
    <property type="evidence" value="ECO:0007669"/>
    <property type="project" value="InterPro"/>
</dbReference>
<dbReference type="InterPro" id="IPR001789">
    <property type="entry name" value="Sig_transdc_resp-reg_receiver"/>
</dbReference>
<dbReference type="AlphaFoldDB" id="A0A6B9FV76"/>
<protein>
    <submittedName>
        <fullName evidence="3">Response regulator</fullName>
    </submittedName>
</protein>
<dbReference type="Gene3D" id="3.40.50.2300">
    <property type="match status" value="1"/>
</dbReference>
<dbReference type="KEGG" id="mmes:MMSR116_31420"/>
<evidence type="ECO:0000256" key="1">
    <source>
        <dbReference type="PROSITE-ProRule" id="PRU00169"/>
    </source>
</evidence>
<evidence type="ECO:0000313" key="3">
    <source>
        <dbReference type="EMBL" id="QGY06451.1"/>
    </source>
</evidence>
<dbReference type="OrthoDB" id="9784719at2"/>
<evidence type="ECO:0000313" key="4">
    <source>
        <dbReference type="Proteomes" id="UP000012488"/>
    </source>
</evidence>
<organism evidence="3 4">
    <name type="scientific">Methylobacterium mesophilicum SR1.6/6</name>
    <dbReference type="NCBI Taxonomy" id="908290"/>
    <lineage>
        <taxon>Bacteria</taxon>
        <taxon>Pseudomonadati</taxon>
        <taxon>Pseudomonadota</taxon>
        <taxon>Alphaproteobacteria</taxon>
        <taxon>Hyphomicrobiales</taxon>
        <taxon>Methylobacteriaceae</taxon>
        <taxon>Methylobacterium</taxon>
    </lineage>
</organism>
<reference evidence="3 4" key="1">
    <citation type="journal article" date="2012" name="Genet. Mol. Biol.">
        <title>Analysis of 16S rRNA and mxaF genes revealing insights into Methylobacterium niche-specific plant association.</title>
        <authorList>
            <person name="Dourado M.N."/>
            <person name="Andreote F.D."/>
            <person name="Dini-Andreote F."/>
            <person name="Conti R."/>
            <person name="Araujo J.M."/>
            <person name="Araujo W.L."/>
        </authorList>
    </citation>
    <scope>NUCLEOTIDE SEQUENCE [LARGE SCALE GENOMIC DNA]</scope>
    <source>
        <strain evidence="3 4">SR1.6/6</strain>
    </source>
</reference>
<accession>A0A6B9FV76</accession>
<name>A0A6B9FV76_9HYPH</name>
<keyword evidence="1" id="KW-0597">Phosphoprotein</keyword>
<proteinExistence type="predicted"/>
<evidence type="ECO:0000259" key="2">
    <source>
        <dbReference type="PROSITE" id="PS50110"/>
    </source>
</evidence>
<dbReference type="PROSITE" id="PS50110">
    <property type="entry name" value="RESPONSE_REGULATORY"/>
    <property type="match status" value="1"/>
</dbReference>
<feature type="domain" description="Response regulatory" evidence="2">
    <location>
        <begin position="1"/>
        <end position="103"/>
    </location>
</feature>
<dbReference type="SUPFAM" id="SSF52172">
    <property type="entry name" value="CheY-like"/>
    <property type="match status" value="1"/>
</dbReference>
<dbReference type="EMBL" id="CP043538">
    <property type="protein sequence ID" value="QGY06451.1"/>
    <property type="molecule type" value="Genomic_DNA"/>
</dbReference>
<sequence>MDLAQLLANAGIVVFEARNADEALEVLSTRTDVRMTITDVDMGDGSQNGFQLAKTIAARWPEVGLLIVSGQSHPKVSDLPEGARFLTKPCDPNLLTGNVFAFVSQKSGSI</sequence>
<reference evidence="3 4" key="2">
    <citation type="journal article" date="2013" name="Genome Announc.">
        <title>Draft Genome Sequence of Methylobacterium mesophilicum Strain SR1.6/6, Isolated from Citrus sinensis.</title>
        <authorList>
            <person name="Marinho Almeida D."/>
            <person name="Dini-Andreote F."/>
            <person name="Camargo Neves A.A."/>
            <person name="Juca Ramos R.T."/>
            <person name="Andreote F.D."/>
            <person name="Carneiro A.R."/>
            <person name="Oliveira de Souza Lima A."/>
            <person name="Caracciolo Gomes de Sa P.H."/>
            <person name="Ribeiro Barbosa M.S."/>
            <person name="Araujo W.L."/>
            <person name="Silva A."/>
        </authorList>
    </citation>
    <scope>NUCLEOTIDE SEQUENCE [LARGE SCALE GENOMIC DNA]</scope>
    <source>
        <strain evidence="3 4">SR1.6/6</strain>
    </source>
</reference>